<proteinExistence type="predicted"/>
<dbReference type="AlphaFoldDB" id="A0A098YUW8"/>
<name>A0A098YUW8_9BACT</name>
<organism evidence="1 2">
    <name type="scientific">Hoylesella timonensis S9-PR14</name>
    <dbReference type="NCBI Taxonomy" id="1401062"/>
    <lineage>
        <taxon>Bacteria</taxon>
        <taxon>Pseudomonadati</taxon>
        <taxon>Bacteroidota</taxon>
        <taxon>Bacteroidia</taxon>
        <taxon>Bacteroidales</taxon>
        <taxon>Prevotellaceae</taxon>
        <taxon>Hoylesella</taxon>
    </lineage>
</organism>
<comment type="caution">
    <text evidence="1">The sequence shown here is derived from an EMBL/GenBank/DDBJ whole genome shotgun (WGS) entry which is preliminary data.</text>
</comment>
<dbReference type="Proteomes" id="UP000029723">
    <property type="component" value="Unassembled WGS sequence"/>
</dbReference>
<dbReference type="RefSeq" id="WP_036925607.1">
    <property type="nucleotide sequence ID" value="NZ_JRPQ01000005.1"/>
</dbReference>
<gene>
    <name evidence="1" type="ORF">HMPREF9304_00415</name>
</gene>
<reference evidence="1 2" key="1">
    <citation type="submission" date="2014-07" db="EMBL/GenBank/DDBJ databases">
        <authorList>
            <person name="McCorrison J."/>
            <person name="Sanka R."/>
            <person name="Torralba M."/>
            <person name="Gillis M."/>
            <person name="Haft D.H."/>
            <person name="Methe B."/>
            <person name="Sutton G."/>
            <person name="Nelson K.E."/>
        </authorList>
    </citation>
    <scope>NUCLEOTIDE SEQUENCE [LARGE SCALE GENOMIC DNA]</scope>
    <source>
        <strain evidence="1 2">S9-PR14</strain>
    </source>
</reference>
<dbReference type="OrthoDB" id="1095158at2"/>
<dbReference type="EMBL" id="JRPQ01000005">
    <property type="protein sequence ID" value="KGI23144.1"/>
    <property type="molecule type" value="Genomic_DNA"/>
</dbReference>
<evidence type="ECO:0000313" key="2">
    <source>
        <dbReference type="Proteomes" id="UP000029723"/>
    </source>
</evidence>
<evidence type="ECO:0008006" key="3">
    <source>
        <dbReference type="Google" id="ProtNLM"/>
    </source>
</evidence>
<protein>
    <recommendedName>
        <fullName evidence="3">CHAT domain-containing protein</fullName>
    </recommendedName>
</protein>
<accession>A0A098YUW8</accession>
<sequence length="201" mass="22254">MGKILIACNNDSTTVLHDFLESCADEAKQICADNSIEYSSVYPPNLSEQNVIGVMPEHQLCFFAGHGDANGIYNEDEDAVVSIHTTNYNFKNKGLYSIACSCAQNLHLHLKTHDLRFFVGYNNTFNVRGEHEPFINSAIAGLKSFLNGDTLKVAKEKMITTYDTQIAALDITDPMAAVELVHNKEALVFDGNDDLLFSDLQ</sequence>
<evidence type="ECO:0000313" key="1">
    <source>
        <dbReference type="EMBL" id="KGI23144.1"/>
    </source>
</evidence>